<sequence>MINELGYLALFAASFLAATVLPFSSEMVLSGMLVAGFDPYISLAVATTGNWLGGLSSYWIGWLGKWAWIEKYLKIKAEKIERLRQRIAGKEGWIAFFCWLPVIGDPIAVVLGLIKTRFIPTALWMLVGKAARYAVWGYLTLKGIELFG</sequence>
<feature type="transmembrane region" description="Helical" evidence="1">
    <location>
        <begin position="40"/>
        <end position="64"/>
    </location>
</feature>
<evidence type="ECO:0000313" key="3">
    <source>
        <dbReference type="Proteomes" id="UP000032900"/>
    </source>
</evidence>
<dbReference type="RefSeq" id="WP_062123699.1">
    <property type="nucleotide sequence ID" value="NZ_BAZW01000008.1"/>
</dbReference>
<dbReference type="InterPro" id="IPR051311">
    <property type="entry name" value="DedA_domain"/>
</dbReference>
<dbReference type="OrthoDB" id="9814483at2"/>
<dbReference type="EMBL" id="BAZW01000008">
    <property type="protein sequence ID" value="GAO29416.1"/>
    <property type="molecule type" value="Genomic_DNA"/>
</dbReference>
<accession>A0A0E9LWC3</accession>
<comment type="caution">
    <text evidence="2">The sequence shown here is derived from an EMBL/GenBank/DDBJ whole genome shotgun (WGS) entry which is preliminary data.</text>
</comment>
<keyword evidence="1" id="KW-1133">Transmembrane helix</keyword>
<feature type="transmembrane region" description="Helical" evidence="1">
    <location>
        <begin position="92"/>
        <end position="114"/>
    </location>
</feature>
<dbReference type="AlphaFoldDB" id="A0A0E9LWC3"/>
<gene>
    <name evidence="2" type="ORF">JCM15548_11598</name>
</gene>
<keyword evidence="3" id="KW-1185">Reference proteome</keyword>
<evidence type="ECO:0000256" key="1">
    <source>
        <dbReference type="SAM" id="Phobius"/>
    </source>
</evidence>
<dbReference type="STRING" id="1236989.JCM15548_11598"/>
<dbReference type="PANTHER" id="PTHR42709:SF4">
    <property type="entry name" value="INNER MEMBRANE PROTEIN YQAA"/>
    <property type="match status" value="1"/>
</dbReference>
<proteinExistence type="predicted"/>
<keyword evidence="1" id="KW-0472">Membrane</keyword>
<dbReference type="Proteomes" id="UP000032900">
    <property type="component" value="Unassembled WGS sequence"/>
</dbReference>
<protein>
    <submittedName>
        <fullName evidence="2">Probable membrane protein YPO3302</fullName>
    </submittedName>
</protein>
<evidence type="ECO:0000313" key="2">
    <source>
        <dbReference type="EMBL" id="GAO29416.1"/>
    </source>
</evidence>
<name>A0A0E9LWC3_9BACT</name>
<organism evidence="2 3">
    <name type="scientific">Geofilum rubicundum JCM 15548</name>
    <dbReference type="NCBI Taxonomy" id="1236989"/>
    <lineage>
        <taxon>Bacteria</taxon>
        <taxon>Pseudomonadati</taxon>
        <taxon>Bacteroidota</taxon>
        <taxon>Bacteroidia</taxon>
        <taxon>Marinilabiliales</taxon>
        <taxon>Marinilabiliaceae</taxon>
        <taxon>Geofilum</taxon>
    </lineage>
</organism>
<keyword evidence="1" id="KW-0812">Transmembrane</keyword>
<dbReference type="PANTHER" id="PTHR42709">
    <property type="entry name" value="ALKALINE PHOSPHATASE LIKE PROTEIN"/>
    <property type="match status" value="1"/>
</dbReference>
<reference evidence="2 3" key="1">
    <citation type="journal article" date="2015" name="Microbes Environ.">
        <title>Distribution and evolution of nitrogen fixation genes in the phylum bacteroidetes.</title>
        <authorList>
            <person name="Inoue J."/>
            <person name="Oshima K."/>
            <person name="Suda W."/>
            <person name="Sakamoto M."/>
            <person name="Iino T."/>
            <person name="Noda S."/>
            <person name="Hongoh Y."/>
            <person name="Hattori M."/>
            <person name="Ohkuma M."/>
        </authorList>
    </citation>
    <scope>NUCLEOTIDE SEQUENCE [LARGE SCALE GENOMIC DNA]</scope>
    <source>
        <strain evidence="2">JCM 15548</strain>
    </source>
</reference>